<dbReference type="PANTHER" id="PTHR42736:SF1">
    <property type="entry name" value="PROTEIN-GLUTAMINE GAMMA-GLUTAMYLTRANSFERASE"/>
    <property type="match status" value="1"/>
</dbReference>
<dbReference type="SMART" id="SM00460">
    <property type="entry name" value="TGc"/>
    <property type="match status" value="1"/>
</dbReference>
<feature type="transmembrane region" description="Helical" evidence="1">
    <location>
        <begin position="68"/>
        <end position="85"/>
    </location>
</feature>
<evidence type="ECO:0000313" key="3">
    <source>
        <dbReference type="EMBL" id="RZT89386.1"/>
    </source>
</evidence>
<keyword evidence="4" id="KW-1185">Reference proteome</keyword>
<dbReference type="Proteomes" id="UP000292136">
    <property type="component" value="Unassembled WGS sequence"/>
</dbReference>
<feature type="transmembrane region" description="Helical" evidence="1">
    <location>
        <begin position="140"/>
        <end position="158"/>
    </location>
</feature>
<keyword evidence="1" id="KW-1133">Transmembrane helix</keyword>
<dbReference type="InterPro" id="IPR021878">
    <property type="entry name" value="TgpA_N"/>
</dbReference>
<dbReference type="PANTHER" id="PTHR42736">
    <property type="entry name" value="PROTEIN-GLUTAMINE GAMMA-GLUTAMYLTRANSFERASE"/>
    <property type="match status" value="1"/>
</dbReference>
<keyword evidence="1" id="KW-0472">Membrane</keyword>
<dbReference type="InterPro" id="IPR052901">
    <property type="entry name" value="Bact_TGase-like"/>
</dbReference>
<sequence length="668" mass="75557">MNWRLPWRRQRRPLPSPLPHSVLPWLLLCALATAGPHTLHQPLWLTAIAGLVLAWRAWLWLRQLPLPPRWLLSLVSLGSLAAIVVEYRTLLGRDAGVSLLVLFLALKLMELRQRRDGVVVLMLGYFLLLTHYFHSQSIPTGLWMLLALVLLTATLLRLHGDDRARPLASLRYAGVLTLQALPFMLVLYLLFPRISGPLWGLPRDAHAGLSGLSETMAPGSLANLIQNGSIAFRVQFQGETPPRAQLYWRGPVLDHFADGVWRARFLPHRKPQVEARGPEVAYVTTLEPHNQRWLLALDSPTAVPAEASIGHDLQVLAPAPLTSRSRQAFRSVLDYRHNRQEQPLVLQRALQLPAERNPRTRELAEQWRRADPRPASLVQRALAHFRQEPFFYTLRAPLLGRDGVDEFLFATRRGFCEHYASAFVVLMRAAGVPARVVTGYQGGDINPVDGYLTVRQSDAHAWAEVWLEDQGWRRVDPTSAISPARIEAGIAAALPDDEALPLLARVDLDWLVRLRHRWEAANNAWNQWVLGYTPERQRQLLSRLGLQQPDWRNMSAALAAACGLLLLLLTLWSLGRRPRLAPEERLWQRFCRRSARLAPDLARAPWEGPLAYGRRLGERLPTLAPQAEAIAGLYATLRYGPPLAPRDRQQLLERLAACIRELPSRRPS</sequence>
<proteinExistence type="predicted"/>
<evidence type="ECO:0000256" key="1">
    <source>
        <dbReference type="SAM" id="Phobius"/>
    </source>
</evidence>
<evidence type="ECO:0000313" key="4">
    <source>
        <dbReference type="Proteomes" id="UP000292136"/>
    </source>
</evidence>
<dbReference type="Gene3D" id="3.10.620.30">
    <property type="match status" value="1"/>
</dbReference>
<gene>
    <name evidence="3" type="ORF">EV678_0170</name>
</gene>
<feature type="transmembrane region" description="Helical" evidence="1">
    <location>
        <begin position="556"/>
        <end position="575"/>
    </location>
</feature>
<protein>
    <submittedName>
        <fullName evidence="3">Transglutaminase-like putative cysteine protease</fullName>
    </submittedName>
</protein>
<dbReference type="InterPro" id="IPR038765">
    <property type="entry name" value="Papain-like_cys_pep_sf"/>
</dbReference>
<reference evidence="3 4" key="1">
    <citation type="submission" date="2019-02" db="EMBL/GenBank/DDBJ databases">
        <title>Genomic Encyclopedia of Type Strains, Phase IV (KMG-IV): sequencing the most valuable type-strain genomes for metagenomic binning, comparative biology and taxonomic classification.</title>
        <authorList>
            <person name="Goeker M."/>
        </authorList>
    </citation>
    <scope>NUCLEOTIDE SEQUENCE [LARGE SCALE GENOMIC DNA]</scope>
    <source>
        <strain evidence="3 4">DSM 21223</strain>
    </source>
</reference>
<feature type="transmembrane region" description="Helical" evidence="1">
    <location>
        <begin position="116"/>
        <end position="134"/>
    </location>
</feature>
<dbReference type="SUPFAM" id="SSF54001">
    <property type="entry name" value="Cysteine proteinases"/>
    <property type="match status" value="1"/>
</dbReference>
<organism evidence="3 4">
    <name type="scientific">Azospira oryzae</name>
    <dbReference type="NCBI Taxonomy" id="146939"/>
    <lineage>
        <taxon>Bacteria</taxon>
        <taxon>Pseudomonadati</taxon>
        <taxon>Pseudomonadota</taxon>
        <taxon>Betaproteobacteria</taxon>
        <taxon>Rhodocyclales</taxon>
        <taxon>Rhodocyclaceae</taxon>
        <taxon>Azospira</taxon>
    </lineage>
</organism>
<keyword evidence="1" id="KW-0812">Transmembrane</keyword>
<comment type="caution">
    <text evidence="3">The sequence shown here is derived from an EMBL/GenBank/DDBJ whole genome shotgun (WGS) entry which is preliminary data.</text>
</comment>
<feature type="domain" description="Transglutaminase-like" evidence="2">
    <location>
        <begin position="408"/>
        <end position="479"/>
    </location>
</feature>
<name>A0ABY0ITN7_9RHOO</name>
<feature type="transmembrane region" description="Helical" evidence="1">
    <location>
        <begin position="44"/>
        <end position="61"/>
    </location>
</feature>
<dbReference type="InterPro" id="IPR002931">
    <property type="entry name" value="Transglutaminase-like"/>
</dbReference>
<feature type="transmembrane region" description="Helical" evidence="1">
    <location>
        <begin position="170"/>
        <end position="191"/>
    </location>
</feature>
<dbReference type="Pfam" id="PF11992">
    <property type="entry name" value="TgpA_N"/>
    <property type="match status" value="1"/>
</dbReference>
<dbReference type="Pfam" id="PF01841">
    <property type="entry name" value="Transglut_core"/>
    <property type="match status" value="1"/>
</dbReference>
<accession>A0ABY0ITN7</accession>
<evidence type="ECO:0000259" key="2">
    <source>
        <dbReference type="SMART" id="SM00460"/>
    </source>
</evidence>
<dbReference type="InterPro" id="IPR025403">
    <property type="entry name" value="TgpA-like_C"/>
</dbReference>
<dbReference type="EMBL" id="SHKM01000001">
    <property type="protein sequence ID" value="RZT89386.1"/>
    <property type="molecule type" value="Genomic_DNA"/>
</dbReference>
<dbReference type="RefSeq" id="WP_130458165.1">
    <property type="nucleotide sequence ID" value="NZ_SHKM01000001.1"/>
</dbReference>
<dbReference type="Pfam" id="PF13559">
    <property type="entry name" value="DUF4129"/>
    <property type="match status" value="1"/>
</dbReference>